<dbReference type="PANTHER" id="PTHR11109:SF7">
    <property type="entry name" value="GTP CYCLOHYDROLASE 1"/>
    <property type="match status" value="1"/>
</dbReference>
<keyword evidence="6" id="KW-0378">Hydrolase</keyword>
<dbReference type="FunFam" id="1.10.286.10:FF:000003">
    <property type="entry name" value="GTP cyclohydrolase 1"/>
    <property type="match status" value="1"/>
</dbReference>
<evidence type="ECO:0000256" key="9">
    <source>
        <dbReference type="ARBA" id="ARBA00030854"/>
    </source>
</evidence>
<feature type="compositionally biased region" description="Polar residues" evidence="11">
    <location>
        <begin position="33"/>
        <end position="52"/>
    </location>
</feature>
<evidence type="ECO:0000256" key="3">
    <source>
        <dbReference type="ARBA" id="ARBA00012715"/>
    </source>
</evidence>
<evidence type="ECO:0000256" key="7">
    <source>
        <dbReference type="ARBA" id="ARBA00022909"/>
    </source>
</evidence>
<dbReference type="NCBIfam" id="NF006825">
    <property type="entry name" value="PRK09347.1-2"/>
    <property type="match status" value="1"/>
</dbReference>
<protein>
    <recommendedName>
        <fullName evidence="4">GTP cyclohydrolase 1</fullName>
        <ecNumber evidence="3">3.5.4.16</ecNumber>
    </recommendedName>
    <alternativeName>
        <fullName evidence="9">GTP cyclohydrolase I</fullName>
    </alternativeName>
</protein>
<accession>A0AAD9FRQ4</accession>
<dbReference type="GO" id="GO:0003934">
    <property type="term" value="F:GTP cyclohydrolase I activity"/>
    <property type="evidence" value="ECO:0007669"/>
    <property type="project" value="UniProtKB-EC"/>
</dbReference>
<dbReference type="EC" id="3.5.4.16" evidence="3"/>
<dbReference type="Pfam" id="PF01227">
    <property type="entry name" value="GTP_cyclohydroI"/>
    <property type="match status" value="1"/>
</dbReference>
<gene>
    <name evidence="13" type="ORF">DB88DRAFT_534931</name>
</gene>
<sequence length="410" mass="44943">MPPSESIPITSPRTGLPLSDRPSGPNLHALSDLSESSTGPWERGQMSNNARSPPTHPSVLSERAALKEKATSPLQRPTSRLPPSKVQMPSAANSAIYARQQREGYGFRPSSGTSTPTGGAGMGSAFPSFSSGRGYEDDDVDHRPDGRTLEDLRQGVRDELVKNDLIERDADADETIELQKATQELALASGGGIADEQGLGWAAKNTKRRLNATPEQQIANVQVLSSAIRTVLECIGEDPDREGLLRTPERYAKALLWMTKGYEERLVDVINDAVFAEDHDEMVIVRDIDVFSLCEHHMVPFTGKISIGYIPNKLVLGLSKLARIAETFSRRLQVQERLTKQVALAVEEAIRPRGVAVVMEAQHMCMSMRGVQKPGATTVTSTMVGCFRTQQKTREEFLTLIRTPSAAKHY</sequence>
<evidence type="ECO:0000256" key="11">
    <source>
        <dbReference type="SAM" id="MobiDB-lite"/>
    </source>
</evidence>
<dbReference type="HAMAP" id="MF_00223">
    <property type="entry name" value="FolE"/>
    <property type="match status" value="1"/>
</dbReference>
<dbReference type="InterPro" id="IPR018234">
    <property type="entry name" value="GTP_CycHdrlase_I_CS"/>
</dbReference>
<dbReference type="GO" id="GO:0046654">
    <property type="term" value="P:tetrahydrofolate biosynthetic process"/>
    <property type="evidence" value="ECO:0007669"/>
    <property type="project" value="InterPro"/>
</dbReference>
<dbReference type="NCBIfam" id="NF006826">
    <property type="entry name" value="PRK09347.1-3"/>
    <property type="match status" value="1"/>
</dbReference>
<dbReference type="EMBL" id="JAODAN010000004">
    <property type="protein sequence ID" value="KAK1924949.1"/>
    <property type="molecule type" value="Genomic_DNA"/>
</dbReference>
<evidence type="ECO:0000313" key="13">
    <source>
        <dbReference type="EMBL" id="KAK1924949.1"/>
    </source>
</evidence>
<feature type="region of interest" description="Disordered" evidence="11">
    <location>
        <begin position="105"/>
        <end position="154"/>
    </location>
</feature>
<dbReference type="NCBIfam" id="TIGR00063">
    <property type="entry name" value="folE"/>
    <property type="match status" value="1"/>
</dbReference>
<dbReference type="Gene3D" id="1.10.286.10">
    <property type="match status" value="1"/>
</dbReference>
<dbReference type="FunFam" id="3.30.1130.10:FF:000012">
    <property type="entry name" value="GTP cyclohydrolase 1"/>
    <property type="match status" value="1"/>
</dbReference>
<feature type="domain" description="GTP cyclohydrolase I" evidence="12">
    <location>
        <begin position="226"/>
        <end position="402"/>
    </location>
</feature>
<organism evidence="13 14">
    <name type="scientific">Papiliotrema laurentii</name>
    <name type="common">Cryptococcus laurentii</name>
    <dbReference type="NCBI Taxonomy" id="5418"/>
    <lineage>
        <taxon>Eukaryota</taxon>
        <taxon>Fungi</taxon>
        <taxon>Dikarya</taxon>
        <taxon>Basidiomycota</taxon>
        <taxon>Agaricomycotina</taxon>
        <taxon>Tremellomycetes</taxon>
        <taxon>Tremellales</taxon>
        <taxon>Rhynchogastremaceae</taxon>
        <taxon>Papiliotrema</taxon>
    </lineage>
</organism>
<dbReference type="PROSITE" id="PS00860">
    <property type="entry name" value="GTP_CYCLOHYDROL_1_2"/>
    <property type="match status" value="1"/>
</dbReference>
<keyword evidence="14" id="KW-1185">Reference proteome</keyword>
<evidence type="ECO:0000313" key="14">
    <source>
        <dbReference type="Proteomes" id="UP001182556"/>
    </source>
</evidence>
<comment type="function">
    <text evidence="10">GTP cyclohydrolase 1 is the first enzyme in the biosynthetic pathway leading to folic acid.</text>
</comment>
<name>A0AAD9FRQ4_PAPLA</name>
<keyword evidence="5" id="KW-0547">Nucleotide-binding</keyword>
<evidence type="ECO:0000256" key="2">
    <source>
        <dbReference type="ARBA" id="ARBA00008085"/>
    </source>
</evidence>
<reference evidence="13" key="1">
    <citation type="submission" date="2023-02" db="EMBL/GenBank/DDBJ databases">
        <title>Identification and recombinant expression of a fungal hydrolase from Papiliotrema laurentii that hydrolyzes apple cutin and clears colloidal polyester polyurethane.</title>
        <authorList>
            <consortium name="DOE Joint Genome Institute"/>
            <person name="Roman V.A."/>
            <person name="Bojanowski C."/>
            <person name="Crable B.R."/>
            <person name="Wagner D.N."/>
            <person name="Hung C.S."/>
            <person name="Nadeau L.J."/>
            <person name="Schratz L."/>
            <person name="Haridas S."/>
            <person name="Pangilinan J."/>
            <person name="Lipzen A."/>
            <person name="Na H."/>
            <person name="Yan M."/>
            <person name="Ng V."/>
            <person name="Grigoriev I.V."/>
            <person name="Spatafora J.W."/>
            <person name="Barlow D."/>
            <person name="Biffinger J."/>
            <person name="Kelley-Loughnane N."/>
            <person name="Varaljay V.A."/>
            <person name="Crookes-Goodson W.J."/>
        </authorList>
    </citation>
    <scope>NUCLEOTIDE SEQUENCE</scope>
    <source>
        <strain evidence="13">5307AH</strain>
    </source>
</reference>
<dbReference type="GO" id="GO:0008270">
    <property type="term" value="F:zinc ion binding"/>
    <property type="evidence" value="ECO:0007669"/>
    <property type="project" value="TreeGrafter"/>
</dbReference>
<dbReference type="Proteomes" id="UP001182556">
    <property type="component" value="Unassembled WGS sequence"/>
</dbReference>
<dbReference type="GO" id="GO:0005525">
    <property type="term" value="F:GTP binding"/>
    <property type="evidence" value="ECO:0007669"/>
    <property type="project" value="UniProtKB-KW"/>
</dbReference>
<dbReference type="GO" id="GO:0005737">
    <property type="term" value="C:cytoplasm"/>
    <property type="evidence" value="ECO:0007669"/>
    <property type="project" value="TreeGrafter"/>
</dbReference>
<proteinExistence type="inferred from homology"/>
<evidence type="ECO:0000256" key="4">
    <source>
        <dbReference type="ARBA" id="ARBA00017272"/>
    </source>
</evidence>
<evidence type="ECO:0000256" key="5">
    <source>
        <dbReference type="ARBA" id="ARBA00022741"/>
    </source>
</evidence>
<dbReference type="AlphaFoldDB" id="A0AAD9FRQ4"/>
<dbReference type="Gene3D" id="3.30.1130.10">
    <property type="match status" value="1"/>
</dbReference>
<dbReference type="InterPro" id="IPR001474">
    <property type="entry name" value="GTP_CycHdrlase_I"/>
</dbReference>
<dbReference type="PANTHER" id="PTHR11109">
    <property type="entry name" value="GTP CYCLOHYDROLASE I"/>
    <property type="match status" value="1"/>
</dbReference>
<comment type="caution">
    <text evidence="13">The sequence shown here is derived from an EMBL/GenBank/DDBJ whole genome shotgun (WGS) entry which is preliminary data.</text>
</comment>
<dbReference type="SUPFAM" id="SSF55620">
    <property type="entry name" value="Tetrahydrobiopterin biosynthesis enzymes-like"/>
    <property type="match status" value="1"/>
</dbReference>
<evidence type="ECO:0000256" key="10">
    <source>
        <dbReference type="ARBA" id="ARBA00055676"/>
    </source>
</evidence>
<evidence type="ECO:0000256" key="8">
    <source>
        <dbReference type="ARBA" id="ARBA00023134"/>
    </source>
</evidence>
<evidence type="ECO:0000256" key="6">
    <source>
        <dbReference type="ARBA" id="ARBA00022801"/>
    </source>
</evidence>
<dbReference type="InterPro" id="IPR043134">
    <property type="entry name" value="GTP-CH-I_N"/>
</dbReference>
<feature type="compositionally biased region" description="Basic and acidic residues" evidence="11">
    <location>
        <begin position="140"/>
        <end position="154"/>
    </location>
</feature>
<dbReference type="GO" id="GO:0046656">
    <property type="term" value="P:folic acid biosynthetic process"/>
    <property type="evidence" value="ECO:0007669"/>
    <property type="project" value="UniProtKB-KW"/>
</dbReference>
<comment type="similarity">
    <text evidence="2">Belongs to the GTP cyclohydrolase I family.</text>
</comment>
<dbReference type="InterPro" id="IPR043133">
    <property type="entry name" value="GTP-CH-I_C/QueF"/>
</dbReference>
<feature type="region of interest" description="Disordered" evidence="11">
    <location>
        <begin position="1"/>
        <end position="91"/>
    </location>
</feature>
<dbReference type="PROSITE" id="PS00859">
    <property type="entry name" value="GTP_CYCLOHYDROL_1_1"/>
    <property type="match status" value="1"/>
</dbReference>
<dbReference type="CDD" id="cd00642">
    <property type="entry name" value="GTP_cyclohydro1"/>
    <property type="match status" value="1"/>
</dbReference>
<dbReference type="InterPro" id="IPR020602">
    <property type="entry name" value="GTP_CycHdrlase_I_dom"/>
</dbReference>
<keyword evidence="8" id="KW-0342">GTP-binding</keyword>
<dbReference type="GO" id="GO:0006729">
    <property type="term" value="P:tetrahydrobiopterin biosynthetic process"/>
    <property type="evidence" value="ECO:0007669"/>
    <property type="project" value="TreeGrafter"/>
</dbReference>
<keyword evidence="7" id="KW-0289">Folate biosynthesis</keyword>
<evidence type="ECO:0000259" key="12">
    <source>
        <dbReference type="Pfam" id="PF01227"/>
    </source>
</evidence>
<evidence type="ECO:0000256" key="1">
    <source>
        <dbReference type="ARBA" id="ARBA00005080"/>
    </source>
</evidence>
<comment type="pathway">
    <text evidence="1">Cofactor biosynthesis; 7,8-dihydroneopterin triphosphate biosynthesis; 7,8-dihydroneopterin triphosphate from GTP: step 1/1.</text>
</comment>